<comment type="caution">
    <text evidence="2">The sequence shown here is derived from an EMBL/GenBank/DDBJ whole genome shotgun (WGS) entry which is preliminary data.</text>
</comment>
<dbReference type="Pfam" id="PF24756">
    <property type="entry name" value="THD_CWZF3-5-7"/>
    <property type="match status" value="1"/>
</dbReference>
<dbReference type="InterPro" id="IPR056406">
    <property type="entry name" value="THD_CWZF3/5/7"/>
</dbReference>
<dbReference type="InterPro" id="IPR055300">
    <property type="entry name" value="CWZF3/5/7"/>
</dbReference>
<reference evidence="2 3" key="1">
    <citation type="journal article" date="2024" name="G3 (Bethesda)">
        <title>Genome assembly of Hibiscus sabdariffa L. provides insights into metabolisms of medicinal natural products.</title>
        <authorList>
            <person name="Kim T."/>
        </authorList>
    </citation>
    <scope>NUCLEOTIDE SEQUENCE [LARGE SCALE GENOMIC DNA]</scope>
    <source>
        <strain evidence="2">TK-2024</strain>
        <tissue evidence="2">Old leaves</tissue>
    </source>
</reference>
<name>A0ABR2FVH8_9ROSI</name>
<evidence type="ECO:0000313" key="3">
    <source>
        <dbReference type="Proteomes" id="UP001472677"/>
    </source>
</evidence>
<evidence type="ECO:0000313" key="2">
    <source>
        <dbReference type="EMBL" id="KAK8588251.1"/>
    </source>
</evidence>
<keyword evidence="3" id="KW-1185">Reference proteome</keyword>
<evidence type="ECO:0000259" key="1">
    <source>
        <dbReference type="Pfam" id="PF24756"/>
    </source>
</evidence>
<accession>A0ABR2FVH8</accession>
<feature type="domain" description="CWZF3/5/7 THD" evidence="1">
    <location>
        <begin position="2"/>
        <end position="125"/>
    </location>
</feature>
<dbReference type="Proteomes" id="UP001472677">
    <property type="component" value="Unassembled WGS sequence"/>
</dbReference>
<dbReference type="PANTHER" id="PTHR46524:SF7">
    <property type="entry name" value="CW-TYPE ZINC FINGER"/>
    <property type="match status" value="1"/>
</dbReference>
<proteinExistence type="predicted"/>
<sequence>MVVVFTLGESPSSSASDVDNLNHPTIADKVAFPKGLSSPQVAGNHVISARNRPSFVRLLNFAQDMNHAMEASRKSQSAFTAANFSLERAESGEAITSVKKALDYNFQDVEGVLRLIRVAMEAINH</sequence>
<organism evidence="2 3">
    <name type="scientific">Hibiscus sabdariffa</name>
    <name type="common">roselle</name>
    <dbReference type="NCBI Taxonomy" id="183260"/>
    <lineage>
        <taxon>Eukaryota</taxon>
        <taxon>Viridiplantae</taxon>
        <taxon>Streptophyta</taxon>
        <taxon>Embryophyta</taxon>
        <taxon>Tracheophyta</taxon>
        <taxon>Spermatophyta</taxon>
        <taxon>Magnoliopsida</taxon>
        <taxon>eudicotyledons</taxon>
        <taxon>Gunneridae</taxon>
        <taxon>Pentapetalae</taxon>
        <taxon>rosids</taxon>
        <taxon>malvids</taxon>
        <taxon>Malvales</taxon>
        <taxon>Malvaceae</taxon>
        <taxon>Malvoideae</taxon>
        <taxon>Hibiscus</taxon>
    </lineage>
</organism>
<dbReference type="EMBL" id="JBBPBM010000004">
    <property type="protein sequence ID" value="KAK8588251.1"/>
    <property type="molecule type" value="Genomic_DNA"/>
</dbReference>
<dbReference type="PANTHER" id="PTHR46524">
    <property type="entry name" value="CW-TYPE ZINC FINGER"/>
    <property type="match status" value="1"/>
</dbReference>
<protein>
    <recommendedName>
        <fullName evidence="1">CWZF3/5/7 THD domain-containing protein</fullName>
    </recommendedName>
</protein>
<gene>
    <name evidence="2" type="ORF">V6N12_022704</name>
</gene>